<sequence length="374" mass="39850">MVKNERGLALPTVLILMTALTIIGLTLLGVGVSQAARTVHQEKKEQAFYIAKSGADAIASYIIDKYNPITLSEEGTIDKLNEDLNQDISLPLPSPGTFKVTLSDQKLNGIINTINITSVGKVGNVTDQVVLSLGLDGPVSKSDHAIFAFGNIDITNDSYGPPSKASVNNGNVAAEGNINGNLVFPVGGTATPSYTGVSPPKIPFINATSWTKQTLGSSINESGYYGDIMINNSKVFSINANSKEIHVVFGEMIINSSTTINVNGSTSTPDGIIHIYANSLRGTSSLTLNNTNNKNVIFHVKDNIDLVGSFNLGGALLYAPEAEYTATSGSLVLRGAMVVKNLAMLGDHVVNYDNKFTNLVIETLKYHRVQWSSQ</sequence>
<dbReference type="AlphaFoldDB" id="A0A0M1NZK6"/>
<dbReference type="InterPro" id="IPR055729">
    <property type="entry name" value="DUF7305"/>
</dbReference>
<evidence type="ECO:0000313" key="2">
    <source>
        <dbReference type="EMBL" id="KOR87698.1"/>
    </source>
</evidence>
<organism evidence="2 3">
    <name type="scientific">Paenibacillus solani</name>
    <dbReference type="NCBI Taxonomy" id="1705565"/>
    <lineage>
        <taxon>Bacteria</taxon>
        <taxon>Bacillati</taxon>
        <taxon>Bacillota</taxon>
        <taxon>Bacilli</taxon>
        <taxon>Bacillales</taxon>
        <taxon>Paenibacillaceae</taxon>
        <taxon>Paenibacillus</taxon>
    </lineage>
</organism>
<evidence type="ECO:0000259" key="1">
    <source>
        <dbReference type="Pfam" id="PF23981"/>
    </source>
</evidence>
<evidence type="ECO:0000313" key="3">
    <source>
        <dbReference type="Proteomes" id="UP000036932"/>
    </source>
</evidence>
<proteinExistence type="predicted"/>
<dbReference type="RefSeq" id="WP_054400769.1">
    <property type="nucleotide sequence ID" value="NZ_LIUT01000001.1"/>
</dbReference>
<comment type="caution">
    <text evidence="2">The sequence shown here is derived from an EMBL/GenBank/DDBJ whole genome shotgun (WGS) entry which is preliminary data.</text>
</comment>
<dbReference type="Proteomes" id="UP000036932">
    <property type="component" value="Unassembled WGS sequence"/>
</dbReference>
<dbReference type="PATRIC" id="fig|1705565.3.peg.1839"/>
<feature type="domain" description="DUF7305" evidence="1">
    <location>
        <begin position="220"/>
        <end position="358"/>
    </location>
</feature>
<dbReference type="EMBL" id="LIUT01000001">
    <property type="protein sequence ID" value="KOR87698.1"/>
    <property type="molecule type" value="Genomic_DNA"/>
</dbReference>
<protein>
    <recommendedName>
        <fullName evidence="1">DUF7305 domain-containing protein</fullName>
    </recommendedName>
</protein>
<dbReference type="OrthoDB" id="2588291at2"/>
<gene>
    <name evidence="2" type="ORF">AM231_00120</name>
</gene>
<keyword evidence="3" id="KW-1185">Reference proteome</keyword>
<name>A0A0M1NZK6_9BACL</name>
<dbReference type="Pfam" id="PF23981">
    <property type="entry name" value="DUF7305"/>
    <property type="match status" value="1"/>
</dbReference>
<accession>A0A0M1NZK6</accession>
<reference evidence="3" key="1">
    <citation type="submission" date="2015-08" db="EMBL/GenBank/DDBJ databases">
        <title>Genome sequencing project for genomic taxonomy and phylogenomics of Bacillus-like bacteria.</title>
        <authorList>
            <person name="Liu B."/>
            <person name="Wang J."/>
            <person name="Zhu Y."/>
            <person name="Liu G."/>
            <person name="Chen Q."/>
            <person name="Chen Z."/>
            <person name="Lan J."/>
            <person name="Che J."/>
            <person name="Ge C."/>
            <person name="Shi H."/>
            <person name="Pan Z."/>
            <person name="Liu X."/>
        </authorList>
    </citation>
    <scope>NUCLEOTIDE SEQUENCE [LARGE SCALE GENOMIC DNA]</scope>
    <source>
        <strain evidence="3">FJAT-22460</strain>
    </source>
</reference>